<dbReference type="EMBL" id="JABBFX010000003">
    <property type="protein sequence ID" value="NML47852.1"/>
    <property type="molecule type" value="Genomic_DNA"/>
</dbReference>
<sequence length="478" mass="48764">MSISKIKKAVALVALAVLASCGGGGGGGGTTEARVTGVADAQVLEGDTGTSTLRFVVSLDKAVGSGVHLTWSTVTTYKGGTGAATGGATCGAGVDYISVSNRDLLIAAGNTSAEIQVTVCGDTTFEPNETLAVKWSTVDNSGTALGTIVNDDAGGLNGTGVAGSYGRDSNPLTNDGTDGRLGFSFAQVASGACTRDKVTGLLWENKAGTGTHSPSGTYTYANLAAFVAAVNAENLCGFNDWRLPTPEELASLVDNGSGGVPAIDSTFFPNSQPSPYWTSTTTQDGLGTNAWFVDFLTGAVSWDNKTNAKAARLVSNGGSTAPAPLPTSCTDSTRFTNNGDGTISDKRTGLMWKQCAEGLSGTSCTTGAGGSFDWNAALARPAATNADANGSGLGYADWRLPTRAELSSITEREQCFNPAANQATFANAEPLGFWTSTPYAYNTSLAWAVDFMEGEVGPALKTGSGSSSKRVRLVRAGQ</sequence>
<dbReference type="InterPro" id="IPR011460">
    <property type="entry name" value="Lcl_C"/>
</dbReference>
<evidence type="ECO:0000256" key="1">
    <source>
        <dbReference type="SAM" id="MobiDB-lite"/>
    </source>
</evidence>
<feature type="chain" id="PRO_5032897653" evidence="2">
    <location>
        <begin position="20"/>
        <end position="478"/>
    </location>
</feature>
<dbReference type="Pfam" id="PF07603">
    <property type="entry name" value="Lcl_C"/>
    <property type="match status" value="2"/>
</dbReference>
<feature type="region of interest" description="Disordered" evidence="1">
    <location>
        <begin position="322"/>
        <end position="341"/>
    </location>
</feature>
<dbReference type="PANTHER" id="PTHR35812:SF1">
    <property type="entry name" value="LIPOPROTEIN"/>
    <property type="match status" value="1"/>
</dbReference>
<feature type="domain" description="Lcl C-terminal" evidence="3">
    <location>
        <begin position="341"/>
        <end position="475"/>
    </location>
</feature>
<organism evidence="4 5">
    <name type="scientific">Ramlibacter agri</name>
    <dbReference type="NCBI Taxonomy" id="2728837"/>
    <lineage>
        <taxon>Bacteria</taxon>
        <taxon>Pseudomonadati</taxon>
        <taxon>Pseudomonadota</taxon>
        <taxon>Betaproteobacteria</taxon>
        <taxon>Burkholderiales</taxon>
        <taxon>Comamonadaceae</taxon>
        <taxon>Ramlibacter</taxon>
    </lineage>
</organism>
<protein>
    <submittedName>
        <fullName evidence="4">DUF1566 domain-containing protein</fullName>
    </submittedName>
</protein>
<dbReference type="Proteomes" id="UP000541185">
    <property type="component" value="Unassembled WGS sequence"/>
</dbReference>
<name>A0A848HCJ4_9BURK</name>
<feature type="domain" description="Lcl C-terminal" evidence="3">
    <location>
        <begin position="193"/>
        <end position="314"/>
    </location>
</feature>
<keyword evidence="5" id="KW-1185">Reference proteome</keyword>
<evidence type="ECO:0000313" key="5">
    <source>
        <dbReference type="Proteomes" id="UP000541185"/>
    </source>
</evidence>
<dbReference type="AlphaFoldDB" id="A0A848HCJ4"/>
<accession>A0A848HCJ4</accession>
<feature type="compositionally biased region" description="Polar residues" evidence="1">
    <location>
        <begin position="327"/>
        <end position="341"/>
    </location>
</feature>
<keyword evidence="2" id="KW-0732">Signal</keyword>
<dbReference type="PROSITE" id="PS51257">
    <property type="entry name" value="PROKAR_LIPOPROTEIN"/>
    <property type="match status" value="1"/>
</dbReference>
<dbReference type="InterPro" id="IPR038081">
    <property type="entry name" value="CalX-like_sf"/>
</dbReference>
<evidence type="ECO:0000256" key="2">
    <source>
        <dbReference type="SAM" id="SignalP"/>
    </source>
</evidence>
<dbReference type="RefSeq" id="WP_169422109.1">
    <property type="nucleotide sequence ID" value="NZ_JABBFX010000003.1"/>
</dbReference>
<dbReference type="Gene3D" id="2.60.40.2030">
    <property type="match status" value="1"/>
</dbReference>
<gene>
    <name evidence="4" type="ORF">HHL11_29150</name>
</gene>
<feature type="signal peptide" evidence="2">
    <location>
        <begin position="1"/>
        <end position="19"/>
    </location>
</feature>
<dbReference type="PANTHER" id="PTHR35812">
    <property type="entry name" value="LIPOPROTEIN"/>
    <property type="match status" value="1"/>
</dbReference>
<evidence type="ECO:0000259" key="3">
    <source>
        <dbReference type="Pfam" id="PF07603"/>
    </source>
</evidence>
<evidence type="ECO:0000313" key="4">
    <source>
        <dbReference type="EMBL" id="NML47852.1"/>
    </source>
</evidence>
<dbReference type="SUPFAM" id="SSF141072">
    <property type="entry name" value="CalX-like"/>
    <property type="match status" value="1"/>
</dbReference>
<reference evidence="4 5" key="1">
    <citation type="submission" date="2020-04" db="EMBL/GenBank/DDBJ databases">
        <title>Ramlibacter sp. G-1-2-2 isolated from soil.</title>
        <authorList>
            <person name="Dahal R.H."/>
        </authorList>
    </citation>
    <scope>NUCLEOTIDE SEQUENCE [LARGE SCALE GENOMIC DNA]</scope>
    <source>
        <strain evidence="4 5">G-1-2-2</strain>
    </source>
</reference>
<proteinExistence type="predicted"/>
<comment type="caution">
    <text evidence="4">The sequence shown here is derived from an EMBL/GenBank/DDBJ whole genome shotgun (WGS) entry which is preliminary data.</text>
</comment>